<dbReference type="EMBL" id="AAFW02000152">
    <property type="protein sequence ID" value="EDN59929.1"/>
    <property type="molecule type" value="Genomic_DNA"/>
</dbReference>
<organism evidence="3 4">
    <name type="scientific">Saccharomyces cerevisiae (strain YJM789)</name>
    <name type="common">Baker's yeast</name>
    <dbReference type="NCBI Taxonomy" id="307796"/>
    <lineage>
        <taxon>Eukaryota</taxon>
        <taxon>Fungi</taxon>
        <taxon>Dikarya</taxon>
        <taxon>Ascomycota</taxon>
        <taxon>Saccharomycotina</taxon>
        <taxon>Saccharomycetes</taxon>
        <taxon>Saccharomycetales</taxon>
        <taxon>Saccharomycetaceae</taxon>
        <taxon>Saccharomyces</taxon>
    </lineage>
</organism>
<accession>A6ZZY6</accession>
<dbReference type="GO" id="GO:0071008">
    <property type="term" value="C:U2-type post-mRNA release spliceosomal complex"/>
    <property type="evidence" value="ECO:0007669"/>
    <property type="project" value="InterPro"/>
</dbReference>
<gene>
    <name evidence="3" type="primary">NTR2</name>
    <name evidence="3" type="ORF">SCY_3396</name>
</gene>
<dbReference type="AlphaFoldDB" id="A6ZZY6"/>
<reference evidence="3 4" key="1">
    <citation type="journal article" date="2007" name="Proc. Natl. Acad. Sci. U.S.A.">
        <title>Genome sequencing and comparative analysis of Saccharomyces cerevisiae strain YJM789.</title>
        <authorList>
            <person name="Wei W."/>
            <person name="McCusker J.H."/>
            <person name="Hyman R.W."/>
            <person name="Jones T."/>
            <person name="Ning Y."/>
            <person name="Cao Z."/>
            <person name="Gu Z."/>
            <person name="Bruno D."/>
            <person name="Miranda M."/>
            <person name="Nguyen M."/>
            <person name="Wilhelmy J."/>
            <person name="Komp C."/>
            <person name="Tamse R."/>
            <person name="Wang X."/>
            <person name="Jia P."/>
            <person name="Luedi P."/>
            <person name="Oefner P.J."/>
            <person name="David L."/>
            <person name="Dietrich F.S."/>
            <person name="Li Y."/>
            <person name="Davis R.W."/>
            <person name="Steinmetz L.M."/>
        </authorList>
    </citation>
    <scope>NUCLEOTIDE SEQUENCE [LARGE SCALE GENOMIC DNA]</scope>
    <source>
        <strain evidence="3 4">YJM789</strain>
    </source>
</reference>
<comment type="caution">
    <text evidence="3">The sequence shown here is derived from an EMBL/GenBank/DDBJ whole genome shotgun (WGS) entry which is preliminary data.</text>
</comment>
<sequence>MAIKKRNKIRLPSGSPEEVGIDGSAHKPMQQIKPLVSNDSEDDDNDICVLQPIKFKKVPKRDITFDGEQAIKEDNSHYEDLYHSKKNTNASTGNKDDLLILNMEDLMEGNHHLLSDSSEAGSSSEGEHISSIPTRGEMAKLKAQKSLSRRKISESDVTTERDYVKLLDSEDKREIMETIRLNGGLKRNNEKEITNFSDDEMQGFQDEMLALTDNQIAIQKDSKRKIIEKAINEVPYRANEEWETQLLSKGNINKSNEKIITPLPVLFPDDDESGNSIERINEMVSKISLQRKKVEVRLQALEKTKIDLEKSKASLINKLVGN</sequence>
<evidence type="ECO:0000313" key="3">
    <source>
        <dbReference type="EMBL" id="EDN59929.1"/>
    </source>
</evidence>
<evidence type="ECO:0000256" key="2">
    <source>
        <dbReference type="SAM" id="MobiDB-lite"/>
    </source>
</evidence>
<dbReference type="Pfam" id="PF15458">
    <property type="entry name" value="NTR2"/>
    <property type="match status" value="1"/>
</dbReference>
<name>A6ZZY6_YEAS7</name>
<keyword evidence="1" id="KW-0175">Coiled coil</keyword>
<dbReference type="GO" id="GO:0000390">
    <property type="term" value="P:spliceosomal complex disassembly"/>
    <property type="evidence" value="ECO:0007669"/>
    <property type="project" value="InterPro"/>
</dbReference>
<proteinExistence type="predicted"/>
<feature type="compositionally biased region" description="Low complexity" evidence="2">
    <location>
        <begin position="115"/>
        <end position="132"/>
    </location>
</feature>
<dbReference type="Proteomes" id="UP000007060">
    <property type="component" value="Unassembled WGS sequence"/>
</dbReference>
<feature type="region of interest" description="Disordered" evidence="2">
    <location>
        <begin position="1"/>
        <end position="30"/>
    </location>
</feature>
<protein>
    <submittedName>
        <fullName evidence="3">Nineteen complex-related protein</fullName>
    </submittedName>
</protein>
<evidence type="ECO:0000313" key="4">
    <source>
        <dbReference type="Proteomes" id="UP000007060"/>
    </source>
</evidence>
<evidence type="ECO:0000256" key="1">
    <source>
        <dbReference type="SAM" id="Coils"/>
    </source>
</evidence>
<feature type="coiled-coil region" evidence="1">
    <location>
        <begin position="284"/>
        <end position="318"/>
    </location>
</feature>
<dbReference type="HOGENOM" id="CLU_074884_0_0_1"/>
<feature type="region of interest" description="Disordered" evidence="2">
    <location>
        <begin position="113"/>
        <end position="134"/>
    </location>
</feature>
<dbReference type="InterPro" id="IPR028211">
    <property type="entry name" value="Ntr2"/>
</dbReference>
<dbReference type="OrthoDB" id="4067234at2759"/>